<evidence type="ECO:0000313" key="1">
    <source>
        <dbReference type="EMBL" id="CAH0999483.1"/>
    </source>
</evidence>
<dbReference type="Proteomes" id="UP000837803">
    <property type="component" value="Unassembled WGS sequence"/>
</dbReference>
<keyword evidence="2" id="KW-1185">Reference proteome</keyword>
<sequence>MTFRSIRKLKPTTPPAVADDARAAKNFGLSEARFVRLAEELREGNPLLFETIFIAQVDFCKNTLQKTDGYTPEEAHEASMDALLYLRKLIINNKITYGNLRHLYIRIARQRYARKRGKHLRTVDMTPETHDRPEDVPFEATEYEQLKAALSRLGEGCQRLLKSYYFLNNSCAAIAELTGNKAAAIRKQKSRCVTRLRAYFVQLSN</sequence>
<protein>
    <recommendedName>
        <fullName evidence="3">Sigma-70 family RNA polymerase sigma factor</fullName>
    </recommendedName>
</protein>
<dbReference type="RefSeq" id="WP_238749664.1">
    <property type="nucleotide sequence ID" value="NZ_CAKLPZ010000001.1"/>
</dbReference>
<dbReference type="InterPro" id="IPR036388">
    <property type="entry name" value="WH-like_DNA-bd_sf"/>
</dbReference>
<comment type="caution">
    <text evidence="1">The sequence shown here is derived from an EMBL/GenBank/DDBJ whole genome shotgun (WGS) entry which is preliminary data.</text>
</comment>
<accession>A0ABM9AYW0</accession>
<proteinExistence type="predicted"/>
<dbReference type="Gene3D" id="1.10.10.10">
    <property type="entry name" value="Winged helix-like DNA-binding domain superfamily/Winged helix DNA-binding domain"/>
    <property type="match status" value="1"/>
</dbReference>
<reference evidence="1" key="1">
    <citation type="submission" date="2021-12" db="EMBL/GenBank/DDBJ databases">
        <authorList>
            <person name="Rodrigo-Torres L."/>
            <person name="Arahal R. D."/>
            <person name="Lucena T."/>
        </authorList>
    </citation>
    <scope>NUCLEOTIDE SEQUENCE</scope>
    <source>
        <strain evidence="1">CECT 8419</strain>
    </source>
</reference>
<evidence type="ECO:0000313" key="2">
    <source>
        <dbReference type="Proteomes" id="UP000837803"/>
    </source>
</evidence>
<dbReference type="SUPFAM" id="SSF88659">
    <property type="entry name" value="Sigma3 and sigma4 domains of RNA polymerase sigma factors"/>
    <property type="match status" value="1"/>
</dbReference>
<gene>
    <name evidence="1" type="ORF">LEM8419_00783</name>
</gene>
<dbReference type="EMBL" id="CAKLPZ010000001">
    <property type="protein sequence ID" value="CAH0999483.1"/>
    <property type="molecule type" value="Genomic_DNA"/>
</dbReference>
<evidence type="ECO:0008006" key="3">
    <source>
        <dbReference type="Google" id="ProtNLM"/>
    </source>
</evidence>
<dbReference type="InterPro" id="IPR013324">
    <property type="entry name" value="RNA_pol_sigma_r3/r4-like"/>
</dbReference>
<organism evidence="1 2">
    <name type="scientific">Neolewinella maritima</name>
    <dbReference type="NCBI Taxonomy" id="1383882"/>
    <lineage>
        <taxon>Bacteria</taxon>
        <taxon>Pseudomonadati</taxon>
        <taxon>Bacteroidota</taxon>
        <taxon>Saprospiria</taxon>
        <taxon>Saprospirales</taxon>
        <taxon>Lewinellaceae</taxon>
        <taxon>Neolewinella</taxon>
    </lineage>
</organism>
<name>A0ABM9AYW0_9BACT</name>